<dbReference type="GO" id="GO:0005634">
    <property type="term" value="C:nucleus"/>
    <property type="evidence" value="ECO:0007669"/>
    <property type="project" value="TreeGrafter"/>
</dbReference>
<keyword evidence="2" id="KW-0812">Transmembrane</keyword>
<feature type="region of interest" description="Disordered" evidence="1">
    <location>
        <begin position="568"/>
        <end position="615"/>
    </location>
</feature>
<protein>
    <recommendedName>
        <fullName evidence="5">Mitochondrial outer membrane protein IML2</fullName>
    </recommendedName>
</protein>
<name>A0AAV5GJH5_9BASI</name>
<dbReference type="GO" id="GO:0005741">
    <property type="term" value="C:mitochondrial outer membrane"/>
    <property type="evidence" value="ECO:0007669"/>
    <property type="project" value="TreeGrafter"/>
</dbReference>
<keyword evidence="2" id="KW-1133">Transmembrane helix</keyword>
<dbReference type="EMBL" id="BQKY01000007">
    <property type="protein sequence ID" value="GJN90579.1"/>
    <property type="molecule type" value="Genomic_DNA"/>
</dbReference>
<evidence type="ECO:0000256" key="1">
    <source>
        <dbReference type="SAM" id="MobiDB-lite"/>
    </source>
</evidence>
<organism evidence="3 4">
    <name type="scientific">Rhodotorula paludigena</name>
    <dbReference type="NCBI Taxonomy" id="86838"/>
    <lineage>
        <taxon>Eukaryota</taxon>
        <taxon>Fungi</taxon>
        <taxon>Dikarya</taxon>
        <taxon>Basidiomycota</taxon>
        <taxon>Pucciniomycotina</taxon>
        <taxon>Microbotryomycetes</taxon>
        <taxon>Sporidiobolales</taxon>
        <taxon>Sporidiobolaceae</taxon>
        <taxon>Rhodotorula</taxon>
    </lineage>
</organism>
<dbReference type="Proteomes" id="UP001342314">
    <property type="component" value="Unassembled WGS sequence"/>
</dbReference>
<evidence type="ECO:0000313" key="4">
    <source>
        <dbReference type="Proteomes" id="UP001342314"/>
    </source>
</evidence>
<dbReference type="AlphaFoldDB" id="A0AAV5GJH5"/>
<sequence length="759" mass="82430">MTSRTTVLAQIEDATKGFEGLLDNDLDIAMQILRAKPDSAFHLVGLGIAAFLKAILSREDAELREAQANTKRPRGDTAGAYPAGTEFKLLNGDAVIGQALVAIMSESYVEFAKAIWKLNKAYKIFMSIQKTVFPNGVEEDESLDSVFRKLNENYLAQTTKPAESSLSSSGGGGFFGWGRKKATPASTPLRHAASSAALSSSAGTLPAAGAASAPGSHMPSRPESVSELADGLDGKFTLAGEEVAANATDDPDAHPQPLWAGDALTTLVISGAALGSGMFGLIFSMLPPKMRKAISWFGFSNSNRPIALKLLTVASATGDDVHGFFASLTLLTFYGFILLMSGWQASEPHYLRSMSRILSRVHTKFPHGTLWVLNRAKLARYERRSDDAIAIIEKALVEEKKAGNTFREADSLLVFELSWLYLSQARFVDTANSFERMCDYIAIAAGALIDALNTQRLAGETLSPDLVTRVEALCDRLPSLCQQKRVFGEKPVTETFIVRRGDANKAKLDRWIQKGRVKPDAKVWEVVRISNALELGLFWATVGGRSPASGVQKQIDLLSSFTPLPRFRPTASSPSASASASPANLSRTSSRTPSTLSRRGTNLSSSSSAPSVPLIVSPSDELDTPSEVLIRDLLLGVLYASLSHSDPARLRIAAAFLDAILAATPEQVGDEKWVPAFAGWHRAVVELKSGDLEMRERGVDEGKKTEEAKKIWRDRFRRAETWLDAVLALGEYDLKTRLESRVLMLRDEIATKKRRLGLA</sequence>
<dbReference type="Pfam" id="PF10300">
    <property type="entry name" value="Iml2-TPR_39"/>
    <property type="match status" value="1"/>
</dbReference>
<comment type="caution">
    <text evidence="3">The sequence shown here is derived from an EMBL/GenBank/DDBJ whole genome shotgun (WGS) entry which is preliminary data.</text>
</comment>
<feature type="compositionally biased region" description="Low complexity" evidence="1">
    <location>
        <begin position="571"/>
        <end position="615"/>
    </location>
</feature>
<accession>A0AAV5GJH5</accession>
<proteinExistence type="predicted"/>
<keyword evidence="4" id="KW-1185">Reference proteome</keyword>
<gene>
    <name evidence="3" type="ORF">Rhopal_003591-T1</name>
</gene>
<feature type="transmembrane region" description="Helical" evidence="2">
    <location>
        <begin position="264"/>
        <end position="286"/>
    </location>
</feature>
<dbReference type="GO" id="GO:0005829">
    <property type="term" value="C:cytosol"/>
    <property type="evidence" value="ECO:0007669"/>
    <property type="project" value="TreeGrafter"/>
</dbReference>
<dbReference type="PANTHER" id="PTHR31859">
    <property type="entry name" value="TETRATRICOPEPTIDE REPEAT PROTEIN 39 FAMILY MEMBER"/>
    <property type="match status" value="1"/>
</dbReference>
<evidence type="ECO:0000313" key="3">
    <source>
        <dbReference type="EMBL" id="GJN90579.1"/>
    </source>
</evidence>
<dbReference type="PANTHER" id="PTHR31859:SF1">
    <property type="entry name" value="TETRATRICOPEPTIDE REPEAT PROTEIN 39C"/>
    <property type="match status" value="1"/>
</dbReference>
<feature type="region of interest" description="Disordered" evidence="1">
    <location>
        <begin position="208"/>
        <end position="227"/>
    </location>
</feature>
<reference evidence="3 4" key="1">
    <citation type="submission" date="2021-12" db="EMBL/GenBank/DDBJ databases">
        <title>High titer production of polyol ester of fatty acids by Rhodotorula paludigena BS15 towards product separation-free biomass refinery.</title>
        <authorList>
            <person name="Mano J."/>
            <person name="Ono H."/>
            <person name="Tanaka T."/>
            <person name="Naito K."/>
            <person name="Sushida H."/>
            <person name="Ike M."/>
            <person name="Tokuyasu K."/>
            <person name="Kitaoka M."/>
        </authorList>
    </citation>
    <scope>NUCLEOTIDE SEQUENCE [LARGE SCALE GENOMIC DNA]</scope>
    <source>
        <strain evidence="3 4">BS15</strain>
    </source>
</reference>
<evidence type="ECO:0000256" key="2">
    <source>
        <dbReference type="SAM" id="Phobius"/>
    </source>
</evidence>
<dbReference type="InterPro" id="IPR019412">
    <property type="entry name" value="IML2/TPR_39"/>
</dbReference>
<evidence type="ECO:0008006" key="5">
    <source>
        <dbReference type="Google" id="ProtNLM"/>
    </source>
</evidence>
<feature type="transmembrane region" description="Helical" evidence="2">
    <location>
        <begin position="324"/>
        <end position="346"/>
    </location>
</feature>
<keyword evidence="2" id="KW-0472">Membrane</keyword>